<gene>
    <name evidence="4" type="ORF">FVP33_15175</name>
</gene>
<dbReference type="Pfam" id="PF08279">
    <property type="entry name" value="HTH_11"/>
    <property type="match status" value="1"/>
</dbReference>
<dbReference type="InterPro" id="IPR051534">
    <property type="entry name" value="CBASS_pafABC_assoc_protein"/>
</dbReference>
<evidence type="ECO:0000256" key="2">
    <source>
        <dbReference type="ARBA" id="ARBA00023163"/>
    </source>
</evidence>
<dbReference type="PROSITE" id="PS52050">
    <property type="entry name" value="WYL"/>
    <property type="match status" value="1"/>
</dbReference>
<dbReference type="PIRSF" id="PIRSF016838">
    <property type="entry name" value="PafC"/>
    <property type="match status" value="1"/>
</dbReference>
<dbReference type="InterPro" id="IPR028349">
    <property type="entry name" value="PafC-like"/>
</dbReference>
<evidence type="ECO:0000313" key="5">
    <source>
        <dbReference type="Proteomes" id="UP000321379"/>
    </source>
</evidence>
<keyword evidence="1" id="KW-0805">Transcription regulation</keyword>
<dbReference type="InterPro" id="IPR057727">
    <property type="entry name" value="WCX_dom"/>
</dbReference>
<dbReference type="Proteomes" id="UP000321379">
    <property type="component" value="Unassembled WGS sequence"/>
</dbReference>
<evidence type="ECO:0000256" key="1">
    <source>
        <dbReference type="ARBA" id="ARBA00023015"/>
    </source>
</evidence>
<dbReference type="PANTHER" id="PTHR34580:SF3">
    <property type="entry name" value="PROTEIN PAFB"/>
    <property type="match status" value="1"/>
</dbReference>
<accession>A0A5C8UMA0</accession>
<keyword evidence="5" id="KW-1185">Reference proteome</keyword>
<keyword evidence="2" id="KW-0804">Transcription</keyword>
<evidence type="ECO:0000259" key="3">
    <source>
        <dbReference type="PROSITE" id="PS51000"/>
    </source>
</evidence>
<reference evidence="4 5" key="1">
    <citation type="submission" date="2019-08" db="EMBL/GenBank/DDBJ databases">
        <title>Bacterial whole genome sequence for Glaciihabitans sp. CHu50b-6-2.</title>
        <authorList>
            <person name="Jin L."/>
        </authorList>
    </citation>
    <scope>NUCLEOTIDE SEQUENCE [LARGE SCALE GENOMIC DNA]</scope>
    <source>
        <strain evidence="4 5">CHu50b-6-2</strain>
    </source>
</reference>
<dbReference type="GO" id="GO:0003700">
    <property type="term" value="F:DNA-binding transcription factor activity"/>
    <property type="evidence" value="ECO:0007669"/>
    <property type="project" value="InterPro"/>
</dbReference>
<dbReference type="RefSeq" id="WP_147784515.1">
    <property type="nucleotide sequence ID" value="NZ_VRMG01000009.1"/>
</dbReference>
<dbReference type="PROSITE" id="PS51000">
    <property type="entry name" value="HTH_DEOR_2"/>
    <property type="match status" value="1"/>
</dbReference>
<dbReference type="Gene3D" id="1.10.10.10">
    <property type="entry name" value="Winged helix-like DNA-binding domain superfamily/Winged helix DNA-binding domain"/>
    <property type="match status" value="1"/>
</dbReference>
<proteinExistence type="predicted"/>
<dbReference type="EMBL" id="VRMG01000009">
    <property type="protein sequence ID" value="TXN29499.1"/>
    <property type="molecule type" value="Genomic_DNA"/>
</dbReference>
<comment type="caution">
    <text evidence="4">The sequence shown here is derived from an EMBL/GenBank/DDBJ whole genome shotgun (WGS) entry which is preliminary data.</text>
</comment>
<dbReference type="InterPro" id="IPR013196">
    <property type="entry name" value="HTH_11"/>
</dbReference>
<dbReference type="SUPFAM" id="SSF46785">
    <property type="entry name" value="Winged helix' DNA-binding domain"/>
    <property type="match status" value="1"/>
</dbReference>
<dbReference type="InterPro" id="IPR036388">
    <property type="entry name" value="WH-like_DNA-bd_sf"/>
</dbReference>
<evidence type="ECO:0000313" key="4">
    <source>
        <dbReference type="EMBL" id="TXN29499.1"/>
    </source>
</evidence>
<feature type="domain" description="HTH deoR-type" evidence="3">
    <location>
        <begin position="4"/>
        <end position="63"/>
    </location>
</feature>
<organism evidence="4 5">
    <name type="scientific">Lacisediminihabitans profunda</name>
    <dbReference type="NCBI Taxonomy" id="2594790"/>
    <lineage>
        <taxon>Bacteria</taxon>
        <taxon>Bacillati</taxon>
        <taxon>Actinomycetota</taxon>
        <taxon>Actinomycetes</taxon>
        <taxon>Micrococcales</taxon>
        <taxon>Microbacteriaceae</taxon>
        <taxon>Lacisediminihabitans</taxon>
    </lineage>
</organism>
<dbReference type="AlphaFoldDB" id="A0A5C8UMA0"/>
<dbReference type="Pfam" id="PF25583">
    <property type="entry name" value="WCX"/>
    <property type="match status" value="1"/>
</dbReference>
<name>A0A5C8UMA0_9MICO</name>
<dbReference type="InterPro" id="IPR001034">
    <property type="entry name" value="DeoR_HTH"/>
</dbReference>
<dbReference type="PANTHER" id="PTHR34580">
    <property type="match status" value="1"/>
</dbReference>
<dbReference type="InterPro" id="IPR026881">
    <property type="entry name" value="WYL_dom"/>
</dbReference>
<dbReference type="Pfam" id="PF13280">
    <property type="entry name" value="WYL"/>
    <property type="match status" value="1"/>
</dbReference>
<sequence>MTRPTSRVLELLDILQSGGTRTGAELAERLGVDERTVRRYVEHLYALDVPVESVRGRHGGYRLAPGYRMPPLMLTEDEALAVTLALVAGQQAGLVPLSLTAADAAAAKLRRVLPKDVSRRLDALLATTSFTAPPSPPASPEARVLLVLAEAARDRHPVTIGYSDREGNRTERTIQAYGLVAHSGRWYVAGADSISREIRTFRLDRIARPRVLGHSFSVPDGFDPAQHVLSGLAQTPWAHDVSVRIQGTLEQIRRWLPEGIAMVDNLTSAGEGWQLVRLRVQDLEWLPGILAAIGAPFTVERPEALRSLVLALGQRLIDSASPLP</sequence>
<dbReference type="InterPro" id="IPR036390">
    <property type="entry name" value="WH_DNA-bd_sf"/>
</dbReference>
<protein>
    <submittedName>
        <fullName evidence="4">YafY family transcriptional regulator</fullName>
    </submittedName>
</protein>